<name>A0A6H9Z2W1_9ACTN</name>
<dbReference type="InterPro" id="IPR004474">
    <property type="entry name" value="LytR_CpsA_psr"/>
</dbReference>
<dbReference type="PANTHER" id="PTHR33392">
    <property type="entry name" value="POLYISOPRENYL-TEICHOIC ACID--PEPTIDOGLYCAN TEICHOIC ACID TRANSFERASE TAGU"/>
    <property type="match status" value="1"/>
</dbReference>
<dbReference type="PANTHER" id="PTHR33392:SF6">
    <property type="entry name" value="POLYISOPRENYL-TEICHOIC ACID--PEPTIDOGLYCAN TEICHOIC ACID TRANSFERASE TAGU"/>
    <property type="match status" value="1"/>
</dbReference>
<proteinExistence type="inferred from homology"/>
<keyword evidence="2" id="KW-0472">Membrane</keyword>
<feature type="transmembrane region" description="Helical" evidence="2">
    <location>
        <begin position="45"/>
        <end position="66"/>
    </location>
</feature>
<protein>
    <submittedName>
        <fullName evidence="4">LytR family transcriptional regulator</fullName>
    </submittedName>
</protein>
<keyword evidence="5" id="KW-1185">Reference proteome</keyword>
<comment type="caution">
    <text evidence="4">The sequence shown here is derived from an EMBL/GenBank/DDBJ whole genome shotgun (WGS) entry which is preliminary data.</text>
</comment>
<dbReference type="InterPro" id="IPR050922">
    <property type="entry name" value="LytR/CpsA/Psr_CW_biosynth"/>
</dbReference>
<reference evidence="4 5" key="1">
    <citation type="submission" date="2019-09" db="EMBL/GenBank/DDBJ databases">
        <title>Actinomadura physcomitrii sp. nov., a novel actinomycete isolated from moss [Physcomitrium sphaericum (Ludw) Fuernr].</title>
        <authorList>
            <person name="Zhuang X."/>
            <person name="Liu C."/>
        </authorList>
    </citation>
    <scope>NUCLEOTIDE SEQUENCE [LARGE SCALE GENOMIC DNA]</scope>
    <source>
        <strain evidence="4 5">HMC1</strain>
    </source>
</reference>
<evidence type="ECO:0000256" key="2">
    <source>
        <dbReference type="SAM" id="Phobius"/>
    </source>
</evidence>
<dbReference type="Proteomes" id="UP000468735">
    <property type="component" value="Unassembled WGS sequence"/>
</dbReference>
<dbReference type="RefSeq" id="WP_151558062.1">
    <property type="nucleotide sequence ID" value="NZ_WBMT01000002.1"/>
</dbReference>
<comment type="similarity">
    <text evidence="1">Belongs to the LytR/CpsA/Psr (LCP) family.</text>
</comment>
<evidence type="ECO:0000313" key="5">
    <source>
        <dbReference type="Proteomes" id="UP000468735"/>
    </source>
</evidence>
<evidence type="ECO:0000313" key="4">
    <source>
        <dbReference type="EMBL" id="KAB2351381.1"/>
    </source>
</evidence>
<dbReference type="EMBL" id="WBMT01000002">
    <property type="protein sequence ID" value="KAB2351381.1"/>
    <property type="molecule type" value="Genomic_DNA"/>
</dbReference>
<evidence type="ECO:0000259" key="3">
    <source>
        <dbReference type="Pfam" id="PF03816"/>
    </source>
</evidence>
<accession>A0A6H9Z2W1</accession>
<keyword evidence="2" id="KW-0812">Transmembrane</keyword>
<organism evidence="4 5">
    <name type="scientific">Actinomadura rudentiformis</name>
    <dbReference type="NCBI Taxonomy" id="359158"/>
    <lineage>
        <taxon>Bacteria</taxon>
        <taxon>Bacillati</taxon>
        <taxon>Actinomycetota</taxon>
        <taxon>Actinomycetes</taxon>
        <taxon>Streptosporangiales</taxon>
        <taxon>Thermomonosporaceae</taxon>
        <taxon>Actinomadura</taxon>
    </lineage>
</organism>
<dbReference type="AlphaFoldDB" id="A0A6H9Z2W1"/>
<gene>
    <name evidence="4" type="ORF">F8566_03750</name>
</gene>
<dbReference type="NCBIfam" id="TIGR00350">
    <property type="entry name" value="lytR_cpsA_psr"/>
    <property type="match status" value="1"/>
</dbReference>
<sequence length="342" mass="37198">MDDLGLLRDLGHDLEHEPPATLVRQRHRLAEAIAGRTGRHRGRGWILIGVAAAVTAALILVPTVLLRGGGKGAEDPLGRSTHRAGATKALNILVLGTDGRGDKFAPRSDTIVLLHLPRDNERISAVSIPRDLMVPLPSCKTRSGEATAARTGLINSAYTVGGLGCSVRAVEKLTDVRIDHAMSIDFTGFKRIVSGMGGVEVVVPRAMRDPKAGLNLSPGRQMIRGDQALAYARARQGLGDGSDLERIKRQQQLMAAMLKRAKEKQMLSPVRLPMFLNMMAGTMETYGQLSVPVMKEIARILERTETDTARFSTIPVRPHPDDPNRLALNEPTARKLLQTFRS</sequence>
<dbReference type="Gene3D" id="3.40.630.190">
    <property type="entry name" value="LCP protein"/>
    <property type="match status" value="1"/>
</dbReference>
<dbReference type="OrthoDB" id="3759589at2"/>
<dbReference type="Pfam" id="PF03816">
    <property type="entry name" value="LytR_cpsA_psr"/>
    <property type="match status" value="1"/>
</dbReference>
<feature type="domain" description="Cell envelope-related transcriptional attenuator" evidence="3">
    <location>
        <begin position="107"/>
        <end position="262"/>
    </location>
</feature>
<evidence type="ECO:0000256" key="1">
    <source>
        <dbReference type="ARBA" id="ARBA00006068"/>
    </source>
</evidence>
<keyword evidence="2" id="KW-1133">Transmembrane helix</keyword>